<dbReference type="Gene3D" id="3.40.50.300">
    <property type="entry name" value="P-loop containing nucleotide triphosphate hydrolases"/>
    <property type="match status" value="2"/>
</dbReference>
<comment type="similarity">
    <text evidence="10">Belongs to the DEAD box helicase family. DECD subfamily.</text>
</comment>
<keyword evidence="6" id="KW-0509">mRNA transport</keyword>
<evidence type="ECO:0000256" key="8">
    <source>
        <dbReference type="ARBA" id="ARBA00022884"/>
    </source>
</evidence>
<feature type="region of interest" description="Disordered" evidence="12">
    <location>
        <begin position="903"/>
        <end position="996"/>
    </location>
</feature>
<dbReference type="EMBL" id="CAJMWS010000294">
    <property type="protein sequence ID" value="CAE6392777.1"/>
    <property type="molecule type" value="Genomic_DNA"/>
</dbReference>
<reference evidence="14" key="1">
    <citation type="submission" date="2021-01" db="EMBL/GenBank/DDBJ databases">
        <authorList>
            <person name="Kaushik A."/>
        </authorList>
    </citation>
    <scope>NUCLEOTIDE SEQUENCE</scope>
    <source>
        <strain evidence="14">AG1-1C</strain>
    </source>
</reference>
<evidence type="ECO:0000256" key="12">
    <source>
        <dbReference type="SAM" id="MobiDB-lite"/>
    </source>
</evidence>
<dbReference type="InterPro" id="IPR041492">
    <property type="entry name" value="HAD_2"/>
</dbReference>
<dbReference type="InterPro" id="IPR023214">
    <property type="entry name" value="HAD_sf"/>
</dbReference>
<dbReference type="InterPro" id="IPR006439">
    <property type="entry name" value="HAD-SF_hydro_IA"/>
</dbReference>
<keyword evidence="8" id="KW-0694">RNA-binding</keyword>
<dbReference type="Pfam" id="PF00271">
    <property type="entry name" value="Helicase_C"/>
    <property type="match status" value="1"/>
</dbReference>
<evidence type="ECO:0000256" key="1">
    <source>
        <dbReference type="ARBA" id="ARBA00004123"/>
    </source>
</evidence>
<dbReference type="GO" id="GO:0050308">
    <property type="term" value="F:sugar-phosphatase activity"/>
    <property type="evidence" value="ECO:0007669"/>
    <property type="project" value="TreeGrafter"/>
</dbReference>
<feature type="compositionally biased region" description="Low complexity" evidence="12">
    <location>
        <begin position="959"/>
        <end position="974"/>
    </location>
</feature>
<evidence type="ECO:0000256" key="5">
    <source>
        <dbReference type="ARBA" id="ARBA00022806"/>
    </source>
</evidence>
<keyword evidence="9" id="KW-0539">Nucleus</keyword>
<evidence type="ECO:0000256" key="7">
    <source>
        <dbReference type="ARBA" id="ARBA00022840"/>
    </source>
</evidence>
<dbReference type="EC" id="3.6.4.13" evidence="2"/>
<evidence type="ECO:0000256" key="11">
    <source>
        <dbReference type="ARBA" id="ARBA00047984"/>
    </source>
</evidence>
<evidence type="ECO:0000256" key="2">
    <source>
        <dbReference type="ARBA" id="ARBA00012552"/>
    </source>
</evidence>
<dbReference type="Pfam" id="PF13419">
    <property type="entry name" value="HAD_2"/>
    <property type="match status" value="1"/>
</dbReference>
<keyword evidence="4" id="KW-0378">Hydrolase</keyword>
<dbReference type="InterPro" id="IPR023198">
    <property type="entry name" value="PGP-like_dom2"/>
</dbReference>
<evidence type="ECO:0000256" key="4">
    <source>
        <dbReference type="ARBA" id="ARBA00022801"/>
    </source>
</evidence>
<dbReference type="InterPro" id="IPR036412">
    <property type="entry name" value="HAD-like_sf"/>
</dbReference>
<dbReference type="GO" id="GO:0005634">
    <property type="term" value="C:nucleus"/>
    <property type="evidence" value="ECO:0007669"/>
    <property type="project" value="UniProtKB-SubCell"/>
</dbReference>
<comment type="catalytic activity">
    <reaction evidence="11">
        <text>ATP + H2O = ADP + phosphate + H(+)</text>
        <dbReference type="Rhea" id="RHEA:13065"/>
        <dbReference type="ChEBI" id="CHEBI:15377"/>
        <dbReference type="ChEBI" id="CHEBI:15378"/>
        <dbReference type="ChEBI" id="CHEBI:30616"/>
        <dbReference type="ChEBI" id="CHEBI:43474"/>
        <dbReference type="ChEBI" id="CHEBI:456216"/>
        <dbReference type="EC" id="3.6.4.13"/>
    </reaction>
</comment>
<dbReference type="Gene3D" id="1.10.150.240">
    <property type="entry name" value="Putative phosphatase, domain 2"/>
    <property type="match status" value="1"/>
</dbReference>
<dbReference type="GO" id="GO:0003724">
    <property type="term" value="F:RNA helicase activity"/>
    <property type="evidence" value="ECO:0007669"/>
    <property type="project" value="UniProtKB-EC"/>
</dbReference>
<name>A0A8H2WLB8_9AGAM</name>
<dbReference type="SFLD" id="SFLDG01129">
    <property type="entry name" value="C1.5:_HAD__Beta-PGM__Phosphata"/>
    <property type="match status" value="1"/>
</dbReference>
<dbReference type="GO" id="GO:0051028">
    <property type="term" value="P:mRNA transport"/>
    <property type="evidence" value="ECO:0007669"/>
    <property type="project" value="UniProtKB-KW"/>
</dbReference>
<evidence type="ECO:0000259" key="13">
    <source>
        <dbReference type="PROSITE" id="PS51194"/>
    </source>
</evidence>
<dbReference type="InterPro" id="IPR051806">
    <property type="entry name" value="HAD-like_SPP"/>
</dbReference>
<evidence type="ECO:0000313" key="14">
    <source>
        <dbReference type="EMBL" id="CAE6392777.1"/>
    </source>
</evidence>
<dbReference type="CDD" id="cd18787">
    <property type="entry name" value="SF2_C_DEAD"/>
    <property type="match status" value="1"/>
</dbReference>
<keyword evidence="6" id="KW-0813">Transport</keyword>
<dbReference type="FunFam" id="3.40.50.300:FF:000111">
    <property type="entry name" value="DEAD-box ATP-dependent RNA helicase"/>
    <property type="match status" value="1"/>
</dbReference>
<dbReference type="PANTHER" id="PTHR43481:SF4">
    <property type="entry name" value="GLYCEROL-1-PHOSPHATE PHOSPHOHYDROLASE 1-RELATED"/>
    <property type="match status" value="1"/>
</dbReference>
<gene>
    <name evidence="14" type="ORF">RDB_LOCUS46172</name>
</gene>
<dbReference type="SUPFAM" id="SSF56784">
    <property type="entry name" value="HAD-like"/>
    <property type="match status" value="1"/>
</dbReference>
<feature type="compositionally biased region" description="Low complexity" evidence="12">
    <location>
        <begin position="909"/>
        <end position="935"/>
    </location>
</feature>
<evidence type="ECO:0000256" key="6">
    <source>
        <dbReference type="ARBA" id="ARBA00022816"/>
    </source>
</evidence>
<keyword evidence="7" id="KW-0067">ATP-binding</keyword>
<accession>A0A8H2WLB8</accession>
<dbReference type="SUPFAM" id="SSF52540">
    <property type="entry name" value="P-loop containing nucleoside triphosphate hydrolases"/>
    <property type="match status" value="1"/>
</dbReference>
<dbReference type="GO" id="GO:0005524">
    <property type="term" value="F:ATP binding"/>
    <property type="evidence" value="ECO:0007669"/>
    <property type="project" value="UniProtKB-KW"/>
</dbReference>
<keyword evidence="3" id="KW-0547">Nucleotide-binding</keyword>
<keyword evidence="5" id="KW-0347">Helicase</keyword>
<organism evidence="14 15">
    <name type="scientific">Rhizoctonia solani</name>
    <dbReference type="NCBI Taxonomy" id="456999"/>
    <lineage>
        <taxon>Eukaryota</taxon>
        <taxon>Fungi</taxon>
        <taxon>Dikarya</taxon>
        <taxon>Basidiomycota</taxon>
        <taxon>Agaricomycotina</taxon>
        <taxon>Agaricomycetes</taxon>
        <taxon>Cantharellales</taxon>
        <taxon>Ceratobasidiaceae</taxon>
        <taxon>Rhizoctonia</taxon>
    </lineage>
</organism>
<evidence type="ECO:0000256" key="10">
    <source>
        <dbReference type="ARBA" id="ARBA00038213"/>
    </source>
</evidence>
<evidence type="ECO:0000256" key="3">
    <source>
        <dbReference type="ARBA" id="ARBA00022741"/>
    </source>
</evidence>
<dbReference type="Pfam" id="PF13391">
    <property type="entry name" value="HNH_2"/>
    <property type="match status" value="1"/>
</dbReference>
<dbReference type="SFLD" id="SFLDS00003">
    <property type="entry name" value="Haloacid_Dehalogenase"/>
    <property type="match status" value="1"/>
</dbReference>
<evidence type="ECO:0000313" key="15">
    <source>
        <dbReference type="Proteomes" id="UP000663846"/>
    </source>
</evidence>
<feature type="domain" description="Helicase C-terminal" evidence="13">
    <location>
        <begin position="87"/>
        <end position="232"/>
    </location>
</feature>
<dbReference type="InterPro" id="IPR003615">
    <property type="entry name" value="HNH_nuc"/>
</dbReference>
<dbReference type="SFLD" id="SFLDG01135">
    <property type="entry name" value="C1.5.6:_HAD__Beta-PGM__Phospha"/>
    <property type="match status" value="1"/>
</dbReference>
<dbReference type="GO" id="GO:0003723">
    <property type="term" value="F:RNA binding"/>
    <property type="evidence" value="ECO:0007669"/>
    <property type="project" value="UniProtKB-KW"/>
</dbReference>
<dbReference type="AlphaFoldDB" id="A0A8H2WLB8"/>
<proteinExistence type="inferred from homology"/>
<dbReference type="InterPro" id="IPR027417">
    <property type="entry name" value="P-loop_NTPase"/>
</dbReference>
<dbReference type="Proteomes" id="UP000663846">
    <property type="component" value="Unassembled WGS sequence"/>
</dbReference>
<dbReference type="NCBIfam" id="TIGR01509">
    <property type="entry name" value="HAD-SF-IA-v3"/>
    <property type="match status" value="1"/>
</dbReference>
<evidence type="ECO:0000256" key="9">
    <source>
        <dbReference type="ARBA" id="ARBA00023242"/>
    </source>
</evidence>
<comment type="caution">
    <text evidence="14">The sequence shown here is derived from an EMBL/GenBank/DDBJ whole genome shotgun (WGS) entry which is preliminary data.</text>
</comment>
<dbReference type="PANTHER" id="PTHR43481">
    <property type="entry name" value="FRUCTOSE-1-PHOSPHATE PHOSPHATASE"/>
    <property type="match status" value="1"/>
</dbReference>
<dbReference type="CDD" id="cd07527">
    <property type="entry name" value="HAD_ScGPP-like"/>
    <property type="match status" value="1"/>
</dbReference>
<comment type="subcellular location">
    <subcellularLocation>
        <location evidence="1">Nucleus</location>
    </subcellularLocation>
</comment>
<dbReference type="PROSITE" id="PS51194">
    <property type="entry name" value="HELICASE_CTER"/>
    <property type="match status" value="1"/>
</dbReference>
<sequence length="996" mass="110307">MFSSRSTLFRHSPTADMRRDVQEIFRVTPHHKQVMMFSATLSKDIRVTCKKFMANPLEIFIDDESKLTLHGLQQHYINLEEAAKNRKLNDLLDQLEFNQVVIFVKSVSRANELNKLLNKCNFPSICIHSGLNQEERINLYQSFKSFEKRILVATDIFGRGIDVERVNIVVNYDAPSEADSYLHRVGRAGRFGTKGLAITFVSSPADTEVLQQIQGRFEVKVTDLPDTIDPSTYITTTTTAMHLHLTNGVDVDSKTESLVKAYKAVDHEDNTRAILLALYTYAPTPEGKAYIRGEILQHEGDQLGMKSVADSILRKLLLPVIALGTKSHVSPSARTEIKQIALSRDNYRCVVSKAVELSYFYTPETVEWNPGDVWLPTYASHIIPLAKNTKSSSWQALERFAGFRLEELYGDHISTISNIITLTYDIHVAFCRFLVWFELDKKNPKPNVYRFRKQLHTLPGPPDGTIVRLSTTDPDLPVPHLKYILLHAALAKVLRDSDMGRWVDGMLREIERLENLASDGSNADVLASGLHATGLTSNSQLATPVEDHHAIWPDLCPFIMVVLTVDAILFDMDGTLIDSTPGILGAWAQFGKDYPFLNVKEILKTSHGVRSIDTLRRWLRLDDEEKLNSEVTRFESEVIRHGLVLLPGVQKILDTLREGQTEEHPGWTIVTSATRWYAPQALKSVGIPLPKHMVMAEDVERGKPNPDPYLEGAKNCKVDPKNCLVVEDAVSGLRAGRAAGAKVLGVCTSAPRSTVELGAPDYIVQDLTKVSVKWVGEKVEVFLPNIIVLMSLHSRSSYTDWGDDEDEDSFSAVKWISPEPNAILVSGSKMVATWSTPIRPVSSPSFQLCLFETEECGDTVWPKVKKLADGRYTINLKIPQLSSENGFFIRMVDDKGSVYDTPEFKLQGSGSPSSNLELSSSSSSSSSMLPDSLTSIRPDPGSQDPAPATTSHEGPNKTGSSGSDKSGLDSSPSGSEGGNRGKSQPNKASADNDAGE</sequence>
<dbReference type="Gene3D" id="3.40.50.1000">
    <property type="entry name" value="HAD superfamily/HAD-like"/>
    <property type="match status" value="1"/>
</dbReference>
<dbReference type="SMART" id="SM00490">
    <property type="entry name" value="HELICc"/>
    <property type="match status" value="1"/>
</dbReference>
<protein>
    <recommendedName>
        <fullName evidence="2">RNA helicase</fullName>
        <ecNumber evidence="2">3.6.4.13</ecNumber>
    </recommendedName>
</protein>
<dbReference type="InterPro" id="IPR001650">
    <property type="entry name" value="Helicase_C-like"/>
</dbReference>